<reference evidence="2" key="1">
    <citation type="journal article" date="2023" name="G3 (Bethesda)">
        <title>A reference genome for the long-term kleptoplast-retaining sea slug Elysia crispata morphotype clarki.</title>
        <authorList>
            <person name="Eastman K.E."/>
            <person name="Pendleton A.L."/>
            <person name="Shaikh M.A."/>
            <person name="Suttiyut T."/>
            <person name="Ogas R."/>
            <person name="Tomko P."/>
            <person name="Gavelis G."/>
            <person name="Widhalm J.R."/>
            <person name="Wisecaver J.H."/>
        </authorList>
    </citation>
    <scope>NUCLEOTIDE SEQUENCE</scope>
    <source>
        <strain evidence="2">ECLA1</strain>
    </source>
</reference>
<dbReference type="AlphaFoldDB" id="A0AAE1AUS4"/>
<name>A0AAE1AUS4_9GAST</name>
<dbReference type="EMBL" id="JAWDGP010001129">
    <property type="protein sequence ID" value="KAK3794303.1"/>
    <property type="molecule type" value="Genomic_DNA"/>
</dbReference>
<comment type="caution">
    <text evidence="2">The sequence shown here is derived from an EMBL/GenBank/DDBJ whole genome shotgun (WGS) entry which is preliminary data.</text>
</comment>
<organism evidence="2 3">
    <name type="scientific">Elysia crispata</name>
    <name type="common">lettuce slug</name>
    <dbReference type="NCBI Taxonomy" id="231223"/>
    <lineage>
        <taxon>Eukaryota</taxon>
        <taxon>Metazoa</taxon>
        <taxon>Spiralia</taxon>
        <taxon>Lophotrochozoa</taxon>
        <taxon>Mollusca</taxon>
        <taxon>Gastropoda</taxon>
        <taxon>Heterobranchia</taxon>
        <taxon>Euthyneura</taxon>
        <taxon>Panpulmonata</taxon>
        <taxon>Sacoglossa</taxon>
        <taxon>Placobranchoidea</taxon>
        <taxon>Plakobranchidae</taxon>
        <taxon>Elysia</taxon>
    </lineage>
</organism>
<proteinExistence type="predicted"/>
<dbReference type="Proteomes" id="UP001283361">
    <property type="component" value="Unassembled WGS sequence"/>
</dbReference>
<feature type="region of interest" description="Disordered" evidence="1">
    <location>
        <begin position="1"/>
        <end position="35"/>
    </location>
</feature>
<evidence type="ECO:0000313" key="3">
    <source>
        <dbReference type="Proteomes" id="UP001283361"/>
    </source>
</evidence>
<keyword evidence="3" id="KW-1185">Reference proteome</keyword>
<accession>A0AAE1AUS4</accession>
<protein>
    <submittedName>
        <fullName evidence="2">Uncharacterized protein</fullName>
    </submittedName>
</protein>
<gene>
    <name evidence="2" type="ORF">RRG08_060973</name>
</gene>
<sequence>MSIWGRDSFTGGNSAPSAVGDLWPSSATRGGDLNKVESGAGLHTLRVVELAASATYMPPERSGDSSP</sequence>
<evidence type="ECO:0000256" key="1">
    <source>
        <dbReference type="SAM" id="MobiDB-lite"/>
    </source>
</evidence>
<evidence type="ECO:0000313" key="2">
    <source>
        <dbReference type="EMBL" id="KAK3794303.1"/>
    </source>
</evidence>